<dbReference type="OrthoDB" id="5875232at2759"/>
<protein>
    <submittedName>
        <fullName evidence="1">(pine wood nematode) hypothetical protein</fullName>
    </submittedName>
</protein>
<dbReference type="EMBL" id="CAJFDI010000005">
    <property type="protein sequence ID" value="CAD5229950.1"/>
    <property type="molecule type" value="Genomic_DNA"/>
</dbReference>
<organism evidence="1 2">
    <name type="scientific">Bursaphelenchus xylophilus</name>
    <name type="common">Pinewood nematode worm</name>
    <name type="synonym">Aphelenchoides xylophilus</name>
    <dbReference type="NCBI Taxonomy" id="6326"/>
    <lineage>
        <taxon>Eukaryota</taxon>
        <taxon>Metazoa</taxon>
        <taxon>Ecdysozoa</taxon>
        <taxon>Nematoda</taxon>
        <taxon>Chromadorea</taxon>
        <taxon>Rhabditida</taxon>
        <taxon>Tylenchina</taxon>
        <taxon>Tylenchomorpha</taxon>
        <taxon>Aphelenchoidea</taxon>
        <taxon>Aphelenchoididae</taxon>
        <taxon>Bursaphelenchus</taxon>
    </lineage>
</organism>
<dbReference type="Proteomes" id="UP000582659">
    <property type="component" value="Unassembled WGS sequence"/>
</dbReference>
<keyword evidence="2" id="KW-1185">Reference proteome</keyword>
<reference evidence="1" key="1">
    <citation type="submission" date="2020-09" db="EMBL/GenBank/DDBJ databases">
        <authorList>
            <person name="Kikuchi T."/>
        </authorList>
    </citation>
    <scope>NUCLEOTIDE SEQUENCE</scope>
    <source>
        <strain evidence="1">Ka4C1</strain>
    </source>
</reference>
<name>A0A7I8XKB9_BURXY</name>
<dbReference type="Proteomes" id="UP000659654">
    <property type="component" value="Unassembled WGS sequence"/>
</dbReference>
<sequence length="120" mass="13806">MILEIRSWTIGEKDDWGKGRLGKKTIGENEITLLSFRASKELGIMTVHNKGKSNINLVESDARTMVPQYTEKFKEELEQSTCSIQKWEDATQIPTFNSGEETCYTDSSNYRQRSGYQCNR</sequence>
<dbReference type="AlphaFoldDB" id="A0A7I8XKB9"/>
<gene>
    <name evidence="1" type="ORF">BXYJ_LOCUS10743</name>
</gene>
<proteinExistence type="predicted"/>
<evidence type="ECO:0000313" key="2">
    <source>
        <dbReference type="Proteomes" id="UP000659654"/>
    </source>
</evidence>
<dbReference type="EMBL" id="CAJFCV020000005">
    <property type="protein sequence ID" value="CAG9120756.1"/>
    <property type="molecule type" value="Genomic_DNA"/>
</dbReference>
<accession>A0A7I8XKB9</accession>
<comment type="caution">
    <text evidence="1">The sequence shown here is derived from an EMBL/GenBank/DDBJ whole genome shotgun (WGS) entry which is preliminary data.</text>
</comment>
<evidence type="ECO:0000313" key="1">
    <source>
        <dbReference type="EMBL" id="CAD5229950.1"/>
    </source>
</evidence>